<dbReference type="EMBL" id="BGZK01000261">
    <property type="protein sequence ID" value="GBP32566.1"/>
    <property type="molecule type" value="Genomic_DNA"/>
</dbReference>
<name>A0A4C1V2K6_EUMVA</name>
<comment type="caution">
    <text evidence="2">The sequence shown here is derived from an EMBL/GenBank/DDBJ whole genome shotgun (WGS) entry which is preliminary data.</text>
</comment>
<evidence type="ECO:0000256" key="1">
    <source>
        <dbReference type="SAM" id="MobiDB-lite"/>
    </source>
</evidence>
<organism evidence="2 3">
    <name type="scientific">Eumeta variegata</name>
    <name type="common">Bagworm moth</name>
    <name type="synonym">Eumeta japonica</name>
    <dbReference type="NCBI Taxonomy" id="151549"/>
    <lineage>
        <taxon>Eukaryota</taxon>
        <taxon>Metazoa</taxon>
        <taxon>Ecdysozoa</taxon>
        <taxon>Arthropoda</taxon>
        <taxon>Hexapoda</taxon>
        <taxon>Insecta</taxon>
        <taxon>Pterygota</taxon>
        <taxon>Neoptera</taxon>
        <taxon>Endopterygota</taxon>
        <taxon>Lepidoptera</taxon>
        <taxon>Glossata</taxon>
        <taxon>Ditrysia</taxon>
        <taxon>Tineoidea</taxon>
        <taxon>Psychidae</taxon>
        <taxon>Oiketicinae</taxon>
        <taxon>Eumeta</taxon>
    </lineage>
</organism>
<dbReference type="Proteomes" id="UP000299102">
    <property type="component" value="Unassembled WGS sequence"/>
</dbReference>
<keyword evidence="3" id="KW-1185">Reference proteome</keyword>
<accession>A0A4C1V2K6</accession>
<feature type="region of interest" description="Disordered" evidence="1">
    <location>
        <begin position="1"/>
        <end position="21"/>
    </location>
</feature>
<feature type="compositionally biased region" description="Pro residues" evidence="1">
    <location>
        <begin position="1"/>
        <end position="12"/>
    </location>
</feature>
<protein>
    <submittedName>
        <fullName evidence="2">Uncharacterized protein</fullName>
    </submittedName>
</protein>
<evidence type="ECO:0000313" key="3">
    <source>
        <dbReference type="Proteomes" id="UP000299102"/>
    </source>
</evidence>
<dbReference type="AlphaFoldDB" id="A0A4C1V2K6"/>
<gene>
    <name evidence="2" type="ORF">EVAR_23978_1</name>
</gene>
<proteinExistence type="predicted"/>
<sequence>MHPPIIHPPTMHPPQVSVERSRCFRDERPLRERSATIGSARFLPELKYALLIARATEDELLATPPRDPLARLSLRRCVGADSRLVRYDNSHYEIEIDENVPNENRNAYFYVSRTIHGRT</sequence>
<evidence type="ECO:0000313" key="2">
    <source>
        <dbReference type="EMBL" id="GBP32566.1"/>
    </source>
</evidence>
<reference evidence="2 3" key="1">
    <citation type="journal article" date="2019" name="Commun. Biol.">
        <title>The bagworm genome reveals a unique fibroin gene that provides high tensile strength.</title>
        <authorList>
            <person name="Kono N."/>
            <person name="Nakamura H."/>
            <person name="Ohtoshi R."/>
            <person name="Tomita M."/>
            <person name="Numata K."/>
            <person name="Arakawa K."/>
        </authorList>
    </citation>
    <scope>NUCLEOTIDE SEQUENCE [LARGE SCALE GENOMIC DNA]</scope>
</reference>